<dbReference type="AlphaFoldDB" id="A0AAD8WJ79"/>
<keyword evidence="1" id="KW-0732">Signal</keyword>
<comment type="caution">
    <text evidence="2">The sequence shown here is derived from an EMBL/GenBank/DDBJ whole genome shotgun (WGS) entry which is preliminary data.</text>
</comment>
<feature type="chain" id="PRO_5042442421" evidence="1">
    <location>
        <begin position="21"/>
        <end position="125"/>
    </location>
</feature>
<dbReference type="Proteomes" id="UP001231189">
    <property type="component" value="Unassembled WGS sequence"/>
</dbReference>
<evidence type="ECO:0000313" key="4">
    <source>
        <dbReference type="Proteomes" id="UP001231189"/>
    </source>
</evidence>
<evidence type="ECO:0000313" key="2">
    <source>
        <dbReference type="EMBL" id="KAK1662273.1"/>
    </source>
</evidence>
<dbReference type="EMBL" id="JAUUTY010000003">
    <property type="protein sequence ID" value="KAK1662273.1"/>
    <property type="molecule type" value="Genomic_DNA"/>
</dbReference>
<dbReference type="Pfam" id="PF20430">
    <property type="entry name" value="Eplus_motif"/>
    <property type="match status" value="1"/>
</dbReference>
<name>A0AAD8WJ79_LOLMU</name>
<accession>A0AAD8WJ79</accession>
<sequence>MSLSWILGTAWLASFRPILTQCLNRWEDIQRLGQVIMEKGIKKEPDCSLIEMNGTIHEFVTRDRSHTMSKEIYSKLDKALTHLNNAMYVPDVTEVFVQDIEEEKQQVLTGTAKSWHLLCITETRI</sequence>
<keyword evidence="4" id="KW-1185">Reference proteome</keyword>
<protein>
    <submittedName>
        <fullName evidence="2">Uncharacterized protein</fullName>
    </submittedName>
</protein>
<evidence type="ECO:0000256" key="1">
    <source>
        <dbReference type="SAM" id="SignalP"/>
    </source>
</evidence>
<dbReference type="EMBL" id="JAUUTY010000003">
    <property type="protein sequence ID" value="KAK1662287.1"/>
    <property type="molecule type" value="Genomic_DNA"/>
</dbReference>
<gene>
    <name evidence="2" type="ORF">QYE76_050432</name>
    <name evidence="3" type="ORF">QYE76_050446</name>
</gene>
<organism evidence="2 4">
    <name type="scientific">Lolium multiflorum</name>
    <name type="common">Italian ryegrass</name>
    <name type="synonym">Lolium perenne subsp. multiflorum</name>
    <dbReference type="NCBI Taxonomy" id="4521"/>
    <lineage>
        <taxon>Eukaryota</taxon>
        <taxon>Viridiplantae</taxon>
        <taxon>Streptophyta</taxon>
        <taxon>Embryophyta</taxon>
        <taxon>Tracheophyta</taxon>
        <taxon>Spermatophyta</taxon>
        <taxon>Magnoliopsida</taxon>
        <taxon>Liliopsida</taxon>
        <taxon>Poales</taxon>
        <taxon>Poaceae</taxon>
        <taxon>BOP clade</taxon>
        <taxon>Pooideae</taxon>
        <taxon>Poodae</taxon>
        <taxon>Poeae</taxon>
        <taxon>Poeae Chloroplast Group 2 (Poeae type)</taxon>
        <taxon>Loliodinae</taxon>
        <taxon>Loliinae</taxon>
        <taxon>Lolium</taxon>
    </lineage>
</organism>
<evidence type="ECO:0000313" key="3">
    <source>
        <dbReference type="EMBL" id="KAK1662287.1"/>
    </source>
</evidence>
<proteinExistence type="predicted"/>
<dbReference type="InterPro" id="IPR046849">
    <property type="entry name" value="E2_motif"/>
</dbReference>
<reference evidence="2" key="1">
    <citation type="submission" date="2023-07" db="EMBL/GenBank/DDBJ databases">
        <title>A chromosome-level genome assembly of Lolium multiflorum.</title>
        <authorList>
            <person name="Chen Y."/>
            <person name="Copetti D."/>
            <person name="Kolliker R."/>
            <person name="Studer B."/>
        </authorList>
    </citation>
    <scope>NUCLEOTIDE SEQUENCE</scope>
    <source>
        <strain evidence="2">02402/16</strain>
        <tissue evidence="2">Leaf</tissue>
    </source>
</reference>
<feature type="signal peptide" evidence="1">
    <location>
        <begin position="1"/>
        <end position="20"/>
    </location>
</feature>